<protein>
    <submittedName>
        <fullName evidence="1">Porin</fullName>
    </submittedName>
</protein>
<dbReference type="InterPro" id="IPR023614">
    <property type="entry name" value="Porin_dom_sf"/>
</dbReference>
<dbReference type="InterPro" id="IPR010870">
    <property type="entry name" value="Porin_O/P"/>
</dbReference>
<dbReference type="SUPFAM" id="SSF56935">
    <property type="entry name" value="Porins"/>
    <property type="match status" value="1"/>
</dbReference>
<dbReference type="EMBL" id="CP033459">
    <property type="protein sequence ID" value="QFQ11689.1"/>
    <property type="molecule type" value="Genomic_DNA"/>
</dbReference>
<evidence type="ECO:0000313" key="2">
    <source>
        <dbReference type="Proteomes" id="UP000249375"/>
    </source>
</evidence>
<name>A0A5P8E3X7_9BACT</name>
<keyword evidence="2" id="KW-1185">Reference proteome</keyword>
<evidence type="ECO:0000313" key="1">
    <source>
        <dbReference type="EMBL" id="QFQ11689.1"/>
    </source>
</evidence>
<organism evidence="1 2">
    <name type="scientific">Pseudoprevotella muciniphila</name>
    <dbReference type="NCBI Taxonomy" id="2133944"/>
    <lineage>
        <taxon>Bacteria</taxon>
        <taxon>Pseudomonadati</taxon>
        <taxon>Bacteroidota</taxon>
        <taxon>Bacteroidia</taxon>
        <taxon>Bacteroidales</taxon>
        <taxon>Prevotellaceae</taxon>
        <taxon>Pseudoprevotella</taxon>
    </lineage>
</organism>
<dbReference type="AlphaFoldDB" id="A0A5P8E3X7"/>
<reference evidence="1 2" key="1">
    <citation type="submission" date="2018-11" db="EMBL/GenBank/DDBJ databases">
        <authorList>
            <person name="Na S.W."/>
            <person name="Baik M."/>
        </authorList>
    </citation>
    <scope>NUCLEOTIDE SEQUENCE [LARGE SCALE GENOMIC DNA]</scope>
    <source>
        <strain evidence="1 2">E39</strain>
    </source>
</reference>
<dbReference type="Proteomes" id="UP000249375">
    <property type="component" value="Chromosome"/>
</dbReference>
<dbReference type="KEGG" id="alq:C7Y71_000855"/>
<accession>A0A5P8E3X7</accession>
<dbReference type="Pfam" id="PF07396">
    <property type="entry name" value="Porin_O_P"/>
    <property type="match status" value="1"/>
</dbReference>
<proteinExistence type="predicted"/>
<gene>
    <name evidence="1" type="ORF">C7Y71_000855</name>
</gene>
<sequence>MSMHAEYNSDEITDAATPIDSASIAVESVEPEKSEKPKGFFNQVQKVLDDTQSDIKFGGYIIGKYSINDRKHQSSNSTFDLRLVRLYVDGHAFKDFYYKLQLQMNGAPGEDKGPRIVDAFVEWQKFKEFRVKIGQFKRSFGYENPMNPLNVGFGAYSQATTKLIGFSDRVGEHACNGRDQGVQVQGDFFPAADGHRWLHYQVGLFNGQGVNHSDKDNHKDLIGGIWVSPVKGMRVGGFGWNGKYVNEGYKASGLGSDYDSQLKSVKRQRWAVSAEYEGDWMVRGEYVWSKGKKIGRVKNGVDAEGVQLYKDSPNYSDAWYIQAGAPKFYGFKLMGRWDCYRDNKEWNSLKQIYEISLTYYFNKNLFIQAEYDITHDKTLAEDRTYNTFGVQVYCRF</sequence>
<dbReference type="OrthoDB" id="9807854at2"/>
<dbReference type="Gene3D" id="2.40.160.10">
    <property type="entry name" value="Porin"/>
    <property type="match status" value="1"/>
</dbReference>